<organism evidence="2 3">
    <name type="scientific">Kouleothrix aurantiaca</name>
    <dbReference type="NCBI Taxonomy" id="186479"/>
    <lineage>
        <taxon>Bacteria</taxon>
        <taxon>Bacillati</taxon>
        <taxon>Chloroflexota</taxon>
        <taxon>Chloroflexia</taxon>
        <taxon>Chloroflexales</taxon>
        <taxon>Roseiflexineae</taxon>
        <taxon>Roseiflexaceae</taxon>
        <taxon>Kouleothrix</taxon>
    </lineage>
</organism>
<dbReference type="AlphaFoldDB" id="A0A0P9HF53"/>
<feature type="transmembrane region" description="Helical" evidence="1">
    <location>
        <begin position="48"/>
        <end position="71"/>
    </location>
</feature>
<dbReference type="Proteomes" id="UP000050509">
    <property type="component" value="Unassembled WGS sequence"/>
</dbReference>
<accession>A0A0P9HF53</accession>
<gene>
    <name evidence="2" type="ORF">SE17_09945</name>
</gene>
<proteinExistence type="predicted"/>
<comment type="caution">
    <text evidence="2">The sequence shown here is derived from an EMBL/GenBank/DDBJ whole genome shotgun (WGS) entry which is preliminary data.</text>
</comment>
<evidence type="ECO:0000313" key="2">
    <source>
        <dbReference type="EMBL" id="KPV53388.1"/>
    </source>
</evidence>
<reference evidence="2 3" key="1">
    <citation type="submission" date="2015-09" db="EMBL/GenBank/DDBJ databases">
        <title>Draft genome sequence of Kouleothrix aurantiaca JCM 19913.</title>
        <authorList>
            <person name="Hemp J."/>
        </authorList>
    </citation>
    <scope>NUCLEOTIDE SEQUENCE [LARGE SCALE GENOMIC DNA]</scope>
    <source>
        <strain evidence="2 3">COM-B</strain>
    </source>
</reference>
<name>A0A0P9HF53_9CHLR</name>
<protein>
    <submittedName>
        <fullName evidence="2">Uncharacterized protein</fullName>
    </submittedName>
</protein>
<evidence type="ECO:0000313" key="3">
    <source>
        <dbReference type="Proteomes" id="UP000050509"/>
    </source>
</evidence>
<keyword evidence="1" id="KW-1133">Transmembrane helix</keyword>
<evidence type="ECO:0000256" key="1">
    <source>
        <dbReference type="SAM" id="Phobius"/>
    </source>
</evidence>
<keyword evidence="1" id="KW-0472">Membrane</keyword>
<keyword evidence="3" id="KW-1185">Reference proteome</keyword>
<dbReference type="EMBL" id="LJCR01000271">
    <property type="protein sequence ID" value="KPV53388.1"/>
    <property type="molecule type" value="Genomic_DNA"/>
</dbReference>
<sequence length="90" mass="10363">MAPPRSLTVDERRVILEQRLQGYVKDGYRVLSQADTTAQLMKPKRFNFILALILLCLGGFPLIIYIFWYLAAKDTTLYLTVEVDGKVRVQ</sequence>
<keyword evidence="1" id="KW-0812">Transmembrane</keyword>